<gene>
    <name evidence="2" type="ORF">V6N11_055723</name>
</gene>
<dbReference type="Proteomes" id="UP001396334">
    <property type="component" value="Unassembled WGS sequence"/>
</dbReference>
<reference evidence="2 3" key="1">
    <citation type="journal article" date="2024" name="G3 (Bethesda)">
        <title>Genome assembly of Hibiscus sabdariffa L. provides insights into metabolisms of medicinal natural products.</title>
        <authorList>
            <person name="Kim T."/>
        </authorList>
    </citation>
    <scope>NUCLEOTIDE SEQUENCE [LARGE SCALE GENOMIC DNA]</scope>
    <source>
        <strain evidence="2">TK-2024</strain>
        <tissue evidence="2">Old leaves</tissue>
    </source>
</reference>
<feature type="region of interest" description="Disordered" evidence="1">
    <location>
        <begin position="72"/>
        <end position="91"/>
    </location>
</feature>
<evidence type="ECO:0000256" key="1">
    <source>
        <dbReference type="SAM" id="MobiDB-lite"/>
    </source>
</evidence>
<organism evidence="2 3">
    <name type="scientific">Hibiscus sabdariffa</name>
    <name type="common">roselle</name>
    <dbReference type="NCBI Taxonomy" id="183260"/>
    <lineage>
        <taxon>Eukaryota</taxon>
        <taxon>Viridiplantae</taxon>
        <taxon>Streptophyta</taxon>
        <taxon>Embryophyta</taxon>
        <taxon>Tracheophyta</taxon>
        <taxon>Spermatophyta</taxon>
        <taxon>Magnoliopsida</taxon>
        <taxon>eudicotyledons</taxon>
        <taxon>Gunneridae</taxon>
        <taxon>Pentapetalae</taxon>
        <taxon>rosids</taxon>
        <taxon>malvids</taxon>
        <taxon>Malvales</taxon>
        <taxon>Malvaceae</taxon>
        <taxon>Malvoideae</taxon>
        <taxon>Hibiscus</taxon>
    </lineage>
</organism>
<sequence length="184" mass="19935">MVKRDELRIESPKGISSAIIPVSIENQESTKGKLSVFNAPDSQSIAGKEKEDGSILSVNPLEGEKAIQPDSCIQDKPFIGGDEGSGTLNDEGSFNIDTNICSGLKQIKVTNKRKREEQENDEDFELVMEMGTDPFGMRIDSIPTLSIEDGLKVDRDEPAASGLCAEDVNPVEADDLAEDHPQGE</sequence>
<name>A0ABR2NHG2_9ROSI</name>
<accession>A0ABR2NHG2</accession>
<comment type="caution">
    <text evidence="2">The sequence shown here is derived from an EMBL/GenBank/DDBJ whole genome shotgun (WGS) entry which is preliminary data.</text>
</comment>
<proteinExistence type="predicted"/>
<evidence type="ECO:0000313" key="2">
    <source>
        <dbReference type="EMBL" id="KAK8975578.1"/>
    </source>
</evidence>
<dbReference type="EMBL" id="JBBPBN010000143">
    <property type="protein sequence ID" value="KAK8975578.1"/>
    <property type="molecule type" value="Genomic_DNA"/>
</dbReference>
<protein>
    <submittedName>
        <fullName evidence="2">Uncharacterized protein</fullName>
    </submittedName>
</protein>
<keyword evidence="3" id="KW-1185">Reference proteome</keyword>
<feature type="region of interest" description="Disordered" evidence="1">
    <location>
        <begin position="157"/>
        <end position="184"/>
    </location>
</feature>
<evidence type="ECO:0000313" key="3">
    <source>
        <dbReference type="Proteomes" id="UP001396334"/>
    </source>
</evidence>